<gene>
    <name evidence="1" type="ORF">NM688_g8764</name>
</gene>
<proteinExistence type="predicted"/>
<reference evidence="1" key="1">
    <citation type="submission" date="2022-07" db="EMBL/GenBank/DDBJ databases">
        <title>Genome Sequence of Phlebia brevispora.</title>
        <authorList>
            <person name="Buettner E."/>
        </authorList>
    </citation>
    <scope>NUCLEOTIDE SEQUENCE</scope>
    <source>
        <strain evidence="1">MPL23</strain>
    </source>
</reference>
<accession>A0ACC1RQ32</accession>
<name>A0ACC1RQ32_9APHY</name>
<sequence>MAEEAAQRLHRLPLLFYSLGISERNPPVYPTHFKHKRVHELLHICREYTIPFKKNGKHGKALRKDLENAIIKWINGAYTHLDSTAESQGSNVNDCCAEETETSASYSHNTGNVSTSITPHRQTTFQGHHSHAPTMNTWRMDLFEHQRDFVPLHSYNLDIASGADLDLRQLAMAIGVTDGCLVLDPVYRRPFASRRPGFIAADELVRLVDDNCLSIIGMAFSAPIHLVVIGGSDVELFRMGLGTISARVNTDGAGANLFSLPLPHPSSSESETPKQEALRFPGRPRALLFPPRSSWAYLAAINLPVLRCPKFHQAWPFPNGLMSIKCLVMAPKTSLHAKTPATFAIDCAANGKCVKLMRTGTPKGCRESSTETLTRKPMRAFMESPAWMERGAVGRHTHRAASPWLCVLFALLGPFHRGHRHKSTRASPELALRENCCGDRNNSPSVHEAEDDRLAFLDSRVTARYSLFAMISVGPSDVTSEHGELEYKPFMHNDPFGDESPPIIRSQASRELLGAGGPSCPPTLA</sequence>
<evidence type="ECO:0000313" key="2">
    <source>
        <dbReference type="Proteomes" id="UP001148662"/>
    </source>
</evidence>
<comment type="caution">
    <text evidence="1">The sequence shown here is derived from an EMBL/GenBank/DDBJ whole genome shotgun (WGS) entry which is preliminary data.</text>
</comment>
<protein>
    <submittedName>
        <fullName evidence="1">Uncharacterized protein</fullName>
    </submittedName>
</protein>
<dbReference type="EMBL" id="JANHOG010002459">
    <property type="protein sequence ID" value="KAJ3523210.1"/>
    <property type="molecule type" value="Genomic_DNA"/>
</dbReference>
<keyword evidence="2" id="KW-1185">Reference proteome</keyword>
<dbReference type="Proteomes" id="UP001148662">
    <property type="component" value="Unassembled WGS sequence"/>
</dbReference>
<organism evidence="1 2">
    <name type="scientific">Phlebia brevispora</name>
    <dbReference type="NCBI Taxonomy" id="194682"/>
    <lineage>
        <taxon>Eukaryota</taxon>
        <taxon>Fungi</taxon>
        <taxon>Dikarya</taxon>
        <taxon>Basidiomycota</taxon>
        <taxon>Agaricomycotina</taxon>
        <taxon>Agaricomycetes</taxon>
        <taxon>Polyporales</taxon>
        <taxon>Meruliaceae</taxon>
        <taxon>Phlebia</taxon>
    </lineage>
</organism>
<evidence type="ECO:0000313" key="1">
    <source>
        <dbReference type="EMBL" id="KAJ3523210.1"/>
    </source>
</evidence>